<proteinExistence type="predicted"/>
<reference evidence="1 2" key="1">
    <citation type="submission" date="2016-10" db="EMBL/GenBank/DDBJ databases">
        <authorList>
            <person name="de Groot N.N."/>
        </authorList>
    </citation>
    <scope>NUCLEOTIDE SEQUENCE [LARGE SCALE GENOMIC DNA]</scope>
    <source>
        <strain evidence="1 2">AR40</strain>
    </source>
</reference>
<accession>A0A1H9WND5</accession>
<evidence type="ECO:0000313" key="1">
    <source>
        <dbReference type="EMBL" id="SES35207.1"/>
    </source>
</evidence>
<gene>
    <name evidence="1" type="ORF">SAMN04487884_1323</name>
</gene>
<evidence type="ECO:0000313" key="2">
    <source>
        <dbReference type="Proteomes" id="UP000182584"/>
    </source>
</evidence>
<dbReference type="Gene3D" id="1.10.10.1150">
    <property type="entry name" value="Coenzyme PQQ synthesis protein D (PqqD)"/>
    <property type="match status" value="1"/>
</dbReference>
<dbReference type="InterPro" id="IPR041881">
    <property type="entry name" value="PqqD_sf"/>
</dbReference>
<dbReference type="AlphaFoldDB" id="A0A1H9WND5"/>
<dbReference type="Pfam" id="PF05402">
    <property type="entry name" value="PqqD"/>
    <property type="match status" value="1"/>
</dbReference>
<sequence>MGFVMNKETKIKLIKKIDVTDMAGDKVMIDFESGKYFLLRGTAVDIWDNIQSETTVGDLVKTLLTIYDVDEETCLSGTEKFLTQLEEANFISLT</sequence>
<dbReference type="InterPro" id="IPR008792">
    <property type="entry name" value="PQQD"/>
</dbReference>
<organism evidence="1 2">
    <name type="scientific">Butyrivibrio fibrisolvens</name>
    <dbReference type="NCBI Taxonomy" id="831"/>
    <lineage>
        <taxon>Bacteria</taxon>
        <taxon>Bacillati</taxon>
        <taxon>Bacillota</taxon>
        <taxon>Clostridia</taxon>
        <taxon>Lachnospirales</taxon>
        <taxon>Lachnospiraceae</taxon>
        <taxon>Butyrivibrio</taxon>
    </lineage>
</organism>
<dbReference type="Proteomes" id="UP000182584">
    <property type="component" value="Unassembled WGS sequence"/>
</dbReference>
<protein>
    <submittedName>
        <fullName evidence="1">Coenzyme PQQ synthesis protein D (PqqD)</fullName>
    </submittedName>
</protein>
<name>A0A1H9WND5_BUTFI</name>
<dbReference type="EMBL" id="FOGJ01000032">
    <property type="protein sequence ID" value="SES35207.1"/>
    <property type="molecule type" value="Genomic_DNA"/>
</dbReference>